<feature type="compositionally biased region" description="Polar residues" evidence="2">
    <location>
        <begin position="938"/>
        <end position="952"/>
    </location>
</feature>
<feature type="compositionally biased region" description="Basic and acidic residues" evidence="2">
    <location>
        <begin position="473"/>
        <end position="484"/>
    </location>
</feature>
<dbReference type="AlphaFoldDB" id="A0A1I8NX94"/>
<dbReference type="OrthoDB" id="206339at2759"/>
<evidence type="ECO:0000256" key="2">
    <source>
        <dbReference type="SAM" id="MobiDB-lite"/>
    </source>
</evidence>
<name>A0A1I8NX94_STOCA</name>
<feature type="region of interest" description="Disordered" evidence="2">
    <location>
        <begin position="320"/>
        <end position="342"/>
    </location>
</feature>
<evidence type="ECO:0000313" key="4">
    <source>
        <dbReference type="Proteomes" id="UP000095300"/>
    </source>
</evidence>
<feature type="region of interest" description="Disordered" evidence="2">
    <location>
        <begin position="1017"/>
        <end position="1060"/>
    </location>
</feature>
<evidence type="ECO:0000256" key="1">
    <source>
        <dbReference type="SAM" id="Coils"/>
    </source>
</evidence>
<keyword evidence="4" id="KW-1185">Reference proteome</keyword>
<dbReference type="EnsemblMetazoa" id="SCAU002851-RA">
    <property type="protein sequence ID" value="SCAU002851-PA"/>
    <property type="gene ID" value="SCAU002851"/>
</dbReference>
<gene>
    <name evidence="3" type="primary">106084990</name>
</gene>
<feature type="compositionally biased region" description="Polar residues" evidence="2">
    <location>
        <begin position="968"/>
        <end position="977"/>
    </location>
</feature>
<proteinExistence type="predicted"/>
<sequence>MAEKTESNKANIADLSKIPENEFEKHFHEWMERDDVARGLQAKLRCDLIKNFNKTSLGKQIQAHTMCSTGCSTYRLTMTPLVLALNTLVAEFLYAQNCHFTLSVFCTEVPFRNTLPDFDGMRHYRFSEREIHDIWEAIAGAAVAHKHPLDTQILEDYDKDTSNSLLLLILKSLVNTKPQEMLRKSVEIQTETNASHQEKCSTPVQAATQRSSARSKSKSSDCMIHLDKFLLILSQKVNEMTQAFESLTQERNLQKPRSKKTLRSREFHSLNRSLDQINVNVKHLVKSKRKSKRMTHIVESIDSLTQQFCKYAVKRELTKKEKNEQNGKLETSLPKGNSKEIQTENEMQEKTYSDWVYEMRNTENGRKFLERIESSLYKAVAKHRDQLQSEHEAKLKHMKNLLKLRYKQKMLIQLSSQGSEEQANEARKLSENIEMKLKNFESKQLELLDKLRQSSLELHEAQRQLHARVEVHKGEEQCAQRRDQTTQPMDKSKKLQKQLSQMIPDEENEGVEVATQYSAMENSPEVAVPMPIRPDLKSSVITPRDQNVERIINETKLRLQQLETESSCLEKDFQNYLERRNRENKCRQEATYQLIEQSQNKTSLMLQTIGQTKRSQVTFSEKSPSRETKMKFPLFTEEDLDLDEEFQRLKSKLALTQSLMETTTMNGGSSSSTSKDLKNAIRDAKEKFFENEHIFRQRKERELMRKSLGFGEHNSSFPYNCDMASSEAVPQSRADQRIDSTLALNLNRNKEKDLVTMPNEMSEQAKESKKSPRRELFPKQSKKDEIKVHIPMAKNTNLRQTIDDLKSYTQNKESKEDKSSESSEELIKQSMAKMKQLFGKDPCTSKQAETYNQIHKNETKDKVNYVPLRDILNEKPSELNQTTSSSITTTTSAATTTTSASTMDAVAKRQLDMLESISIPPTTYLSSRMTQEVEQIQNDHISKPSTLNLTMTSDSEESSSSDVKENQNSDQDISEISSAGEVAEPLANVVPELLITTRGDSLEIGEVLSETQTVFAPLSKVSSSEGSSSNASDFDLLLERSSGKQNKAKTSDESEGEFWA</sequence>
<evidence type="ECO:0000313" key="3">
    <source>
        <dbReference type="EnsemblMetazoa" id="SCAU002851-PA"/>
    </source>
</evidence>
<feature type="compositionally biased region" description="Low complexity" evidence="2">
    <location>
        <begin position="882"/>
        <end position="895"/>
    </location>
</feature>
<feature type="region of interest" description="Disordered" evidence="2">
    <location>
        <begin position="473"/>
        <end position="492"/>
    </location>
</feature>
<feature type="region of interest" description="Disordered" evidence="2">
    <location>
        <begin position="938"/>
        <end position="980"/>
    </location>
</feature>
<feature type="region of interest" description="Disordered" evidence="2">
    <location>
        <begin position="189"/>
        <end position="217"/>
    </location>
</feature>
<feature type="coiled-coil region" evidence="1">
    <location>
        <begin position="545"/>
        <end position="579"/>
    </location>
</feature>
<feature type="compositionally biased region" description="Low complexity" evidence="2">
    <location>
        <begin position="1019"/>
        <end position="1032"/>
    </location>
</feature>
<dbReference type="KEGG" id="scac:106084990"/>
<feature type="region of interest" description="Disordered" evidence="2">
    <location>
        <begin position="873"/>
        <end position="895"/>
    </location>
</feature>
<feature type="compositionally biased region" description="Polar residues" evidence="2">
    <location>
        <begin position="189"/>
        <end position="209"/>
    </location>
</feature>
<protein>
    <submittedName>
        <fullName evidence="3">Uncharacterized protein</fullName>
    </submittedName>
</protein>
<organism evidence="3 4">
    <name type="scientific">Stomoxys calcitrans</name>
    <name type="common">Stable fly</name>
    <name type="synonym">Conops calcitrans</name>
    <dbReference type="NCBI Taxonomy" id="35570"/>
    <lineage>
        <taxon>Eukaryota</taxon>
        <taxon>Metazoa</taxon>
        <taxon>Ecdysozoa</taxon>
        <taxon>Arthropoda</taxon>
        <taxon>Hexapoda</taxon>
        <taxon>Insecta</taxon>
        <taxon>Pterygota</taxon>
        <taxon>Neoptera</taxon>
        <taxon>Endopterygota</taxon>
        <taxon>Diptera</taxon>
        <taxon>Brachycera</taxon>
        <taxon>Muscomorpha</taxon>
        <taxon>Muscoidea</taxon>
        <taxon>Muscidae</taxon>
        <taxon>Stomoxys</taxon>
    </lineage>
</organism>
<feature type="compositionally biased region" description="Basic and acidic residues" evidence="2">
    <location>
        <begin position="763"/>
        <end position="788"/>
    </location>
</feature>
<accession>A0A1I8NX94</accession>
<dbReference type="Proteomes" id="UP000095300">
    <property type="component" value="Unassembled WGS sequence"/>
</dbReference>
<dbReference type="InterPro" id="IPR006594">
    <property type="entry name" value="LisH"/>
</dbReference>
<dbReference type="STRING" id="35570.A0A1I8NX94"/>
<feature type="region of interest" description="Disordered" evidence="2">
    <location>
        <begin position="756"/>
        <end position="802"/>
    </location>
</feature>
<reference evidence="3" key="1">
    <citation type="submission" date="2020-05" db="UniProtKB">
        <authorList>
            <consortium name="EnsemblMetazoa"/>
        </authorList>
    </citation>
    <scope>IDENTIFICATION</scope>
    <source>
        <strain evidence="3">USDA</strain>
    </source>
</reference>
<dbReference type="VEuPathDB" id="VectorBase:SCAU002851"/>
<keyword evidence="1" id="KW-0175">Coiled coil</keyword>
<dbReference type="Pfam" id="PF16045">
    <property type="entry name" value="LisH_2"/>
    <property type="match status" value="1"/>
</dbReference>